<proteinExistence type="predicted"/>
<keyword evidence="8" id="KW-1185">Reference proteome</keyword>
<dbReference type="AlphaFoldDB" id="A0A9P4Z2B0"/>
<dbReference type="Pfam" id="PF04172">
    <property type="entry name" value="LrgB"/>
    <property type="match status" value="1"/>
</dbReference>
<feature type="transmembrane region" description="Helical" evidence="6">
    <location>
        <begin position="527"/>
        <end position="555"/>
    </location>
</feature>
<evidence type="ECO:0000256" key="5">
    <source>
        <dbReference type="SAM" id="MobiDB-lite"/>
    </source>
</evidence>
<dbReference type="OrthoDB" id="2502820at2759"/>
<feature type="transmembrane region" description="Helical" evidence="6">
    <location>
        <begin position="409"/>
        <end position="427"/>
    </location>
</feature>
<sequence length="561" mass="59504">MSSPSVRSAEQNRSMAGDVFIALKLALISSGPKLLRNWILVPAGLLLMLLACFGVDALFRLIGTSFPPSVACLVLLLVALLLAESVLGNHRVKKIVAVIDVPAGWSLQWMGIFFTPSFILLPLSDPVGVAEVFKIIAVFVIGFIITFAAVAYLVRGLQPVLGSSKRAQVQRAEELDRQVQEQIPLTQANPGHGTPTPEASPLGPSTPAEITPAETTPAPSRPQTPPQLRIQHRHHNSGDPPPTASRSLVPPAYPSQDPVPPSRPERWAVLIASHLDTGIFALILLVAGIPVFYATGYAMPLHLAVNVLSYMAASTVVPSSWRTYLHPILTSSLATVLVIWAFSATVGVPIDSALQQYRTGNKYIQLWRATSSSTAMPGAGDFMATLLDASIVSLALPCFQHRRELRARFVLLAIPSVIVSVTSLLVYPPLCGGPKAGLGIQPRLSLALVPRSLTLALATPVAENLGAETHATAAIAIVSGIVGVIIGPRLLALIRIPQDDYVTRGITLGINSSAMATAFLLKTDPRAAALSCLSMVLFGTITVILTSIPAISTFIRGMVGL</sequence>
<dbReference type="GeneID" id="55967607"/>
<dbReference type="EMBL" id="JAANYQ010000002">
    <property type="protein sequence ID" value="KAF4126131.1"/>
    <property type="molecule type" value="Genomic_DNA"/>
</dbReference>
<feature type="transmembrane region" description="Helical" evidence="6">
    <location>
        <begin position="324"/>
        <end position="342"/>
    </location>
</feature>
<dbReference type="InterPro" id="IPR007300">
    <property type="entry name" value="CidB/LrgB"/>
</dbReference>
<reference evidence="7" key="1">
    <citation type="submission" date="2020-03" db="EMBL/GenBank/DDBJ databases">
        <title>Site-based positive gene gene selection in Geosmithia morbida across the United States reveals a broad range of putative effectors and factors for local host and environmental adapation.</title>
        <authorList>
            <person name="Onufrak A."/>
            <person name="Murdoch R.W."/>
            <person name="Gazis R."/>
            <person name="Huff M."/>
            <person name="Staton M."/>
            <person name="Klingeman W."/>
            <person name="Hadziabdic D."/>
        </authorList>
    </citation>
    <scope>NUCLEOTIDE SEQUENCE</scope>
    <source>
        <strain evidence="7">1262</strain>
    </source>
</reference>
<evidence type="ECO:0000313" key="8">
    <source>
        <dbReference type="Proteomes" id="UP000749293"/>
    </source>
</evidence>
<keyword evidence="4 6" id="KW-0472">Membrane</keyword>
<dbReference type="Proteomes" id="UP000749293">
    <property type="component" value="Unassembled WGS sequence"/>
</dbReference>
<dbReference type="PANTHER" id="PTHR30249:SF0">
    <property type="entry name" value="PLASTIDAL GLYCOLATE_GLYCERATE TRANSLOCATOR 1, CHLOROPLASTIC"/>
    <property type="match status" value="1"/>
</dbReference>
<feature type="transmembrane region" description="Helical" evidence="6">
    <location>
        <begin position="38"/>
        <end position="59"/>
    </location>
</feature>
<accession>A0A9P4Z2B0</accession>
<evidence type="ECO:0000256" key="3">
    <source>
        <dbReference type="ARBA" id="ARBA00022989"/>
    </source>
</evidence>
<comment type="subcellular location">
    <subcellularLocation>
        <location evidence="1">Membrane</location>
        <topology evidence="1">Multi-pass membrane protein</topology>
    </subcellularLocation>
</comment>
<feature type="transmembrane region" description="Helical" evidence="6">
    <location>
        <begin position="95"/>
        <end position="120"/>
    </location>
</feature>
<feature type="compositionally biased region" description="Pro residues" evidence="5">
    <location>
        <begin position="251"/>
        <end position="260"/>
    </location>
</feature>
<name>A0A9P4Z2B0_9HYPO</name>
<keyword evidence="3 6" id="KW-1133">Transmembrane helix</keyword>
<feature type="compositionally biased region" description="Low complexity" evidence="5">
    <location>
        <begin position="205"/>
        <end position="218"/>
    </location>
</feature>
<protein>
    <submittedName>
        <fullName evidence="7">LrgB-like family</fullName>
    </submittedName>
</protein>
<feature type="transmembrane region" description="Helical" evidence="6">
    <location>
        <begin position="132"/>
        <end position="154"/>
    </location>
</feature>
<feature type="region of interest" description="Disordered" evidence="5">
    <location>
        <begin position="184"/>
        <end position="260"/>
    </location>
</feature>
<feature type="transmembrane region" description="Helical" evidence="6">
    <location>
        <begin position="65"/>
        <end position="83"/>
    </location>
</feature>
<evidence type="ECO:0000256" key="6">
    <source>
        <dbReference type="SAM" id="Phobius"/>
    </source>
</evidence>
<keyword evidence="2 6" id="KW-0812">Transmembrane</keyword>
<feature type="transmembrane region" description="Helical" evidence="6">
    <location>
        <begin position="473"/>
        <end position="494"/>
    </location>
</feature>
<evidence type="ECO:0000256" key="1">
    <source>
        <dbReference type="ARBA" id="ARBA00004141"/>
    </source>
</evidence>
<evidence type="ECO:0000256" key="4">
    <source>
        <dbReference type="ARBA" id="ARBA00023136"/>
    </source>
</evidence>
<feature type="transmembrane region" description="Helical" evidence="6">
    <location>
        <begin position="267"/>
        <end position="293"/>
    </location>
</feature>
<gene>
    <name evidence="7" type="ORF">GMORB2_1377</name>
</gene>
<dbReference type="GO" id="GO:0016020">
    <property type="term" value="C:membrane"/>
    <property type="evidence" value="ECO:0007669"/>
    <property type="project" value="UniProtKB-SubCell"/>
</dbReference>
<evidence type="ECO:0000256" key="2">
    <source>
        <dbReference type="ARBA" id="ARBA00022692"/>
    </source>
</evidence>
<dbReference type="RefSeq" id="XP_035324783.1">
    <property type="nucleotide sequence ID" value="XM_035463359.1"/>
</dbReference>
<comment type="caution">
    <text evidence="7">The sequence shown here is derived from an EMBL/GenBank/DDBJ whole genome shotgun (WGS) entry which is preliminary data.</text>
</comment>
<dbReference type="PANTHER" id="PTHR30249">
    <property type="entry name" value="PUTATIVE SEROTONIN TRANSPORTER"/>
    <property type="match status" value="1"/>
</dbReference>
<organism evidence="7 8">
    <name type="scientific">Geosmithia morbida</name>
    <dbReference type="NCBI Taxonomy" id="1094350"/>
    <lineage>
        <taxon>Eukaryota</taxon>
        <taxon>Fungi</taxon>
        <taxon>Dikarya</taxon>
        <taxon>Ascomycota</taxon>
        <taxon>Pezizomycotina</taxon>
        <taxon>Sordariomycetes</taxon>
        <taxon>Hypocreomycetidae</taxon>
        <taxon>Hypocreales</taxon>
        <taxon>Bionectriaceae</taxon>
        <taxon>Geosmithia</taxon>
    </lineage>
</organism>
<evidence type="ECO:0000313" key="7">
    <source>
        <dbReference type="EMBL" id="KAF4126131.1"/>
    </source>
</evidence>